<dbReference type="EMBL" id="CAMXCT020005450">
    <property type="protein sequence ID" value="CAL1165795.1"/>
    <property type="molecule type" value="Genomic_DNA"/>
</dbReference>
<comment type="caution">
    <text evidence="2">The sequence shown here is derived from an EMBL/GenBank/DDBJ whole genome shotgun (WGS) entry which is preliminary data.</text>
</comment>
<evidence type="ECO:0000313" key="4">
    <source>
        <dbReference type="EMBL" id="CAL4799732.1"/>
    </source>
</evidence>
<evidence type="ECO:0000313" key="2">
    <source>
        <dbReference type="EMBL" id="CAI4012420.1"/>
    </source>
</evidence>
<keyword evidence="5" id="KW-1185">Reference proteome</keyword>
<reference evidence="2" key="1">
    <citation type="submission" date="2022-10" db="EMBL/GenBank/DDBJ databases">
        <authorList>
            <person name="Chen Y."/>
            <person name="Dougan E. K."/>
            <person name="Chan C."/>
            <person name="Rhodes N."/>
            <person name="Thang M."/>
        </authorList>
    </citation>
    <scope>NUCLEOTIDE SEQUENCE</scope>
</reference>
<dbReference type="EMBL" id="CAMXCT010005450">
    <property type="protein sequence ID" value="CAI4012420.1"/>
    <property type="molecule type" value="Genomic_DNA"/>
</dbReference>
<evidence type="ECO:0000313" key="5">
    <source>
        <dbReference type="Proteomes" id="UP001152797"/>
    </source>
</evidence>
<accession>A0A9P1DMQ2</accession>
<proteinExistence type="predicted"/>
<feature type="signal peptide" evidence="1">
    <location>
        <begin position="1"/>
        <end position="18"/>
    </location>
</feature>
<dbReference type="InterPro" id="IPR051091">
    <property type="entry name" value="O-Glucosyltr/Glycosyltrsf_90"/>
</dbReference>
<reference evidence="3" key="2">
    <citation type="submission" date="2024-04" db="EMBL/GenBank/DDBJ databases">
        <authorList>
            <person name="Chen Y."/>
            <person name="Shah S."/>
            <person name="Dougan E. K."/>
            <person name="Thang M."/>
            <person name="Chan C."/>
        </authorList>
    </citation>
    <scope>NUCLEOTIDE SEQUENCE [LARGE SCALE GENOMIC DNA]</scope>
</reference>
<dbReference type="AlphaFoldDB" id="A0A9P1DMQ2"/>
<name>A0A9P1DMQ2_9DINO</name>
<dbReference type="PANTHER" id="PTHR12203:SF35">
    <property type="entry name" value="PROTEIN O-GLUCOSYLTRANSFERASE 1"/>
    <property type="match status" value="1"/>
</dbReference>
<sequence length="505" mass="57518">MRWILSLASLPVYQPLWAEVAEADRNELEVEEGDQLGNGLCWYNSNRNYTRCCVDADPECWIGIWVTADLCCHAMSQQQQQCFDSMESRVEAKLQKLHQIIQMAEDAGLEKEVYITGVQASSYEVLLAQPLSMWSWACSAPDSPLLWSIDCACCEPVETTCEVEAVEEATTWLSFLKCCYGIYRRKILEPPDEALEHSIRMQLESLRPSRQRILQDGPKLSWNLGGESVARGCVVSVHENGTVSSCSEEYACQGFDCSFLRAVRLALQVIQAINPLPAFDFVLNAGDETLGNTFAEAPTFTRGGSWWTDTVILPHEWQMHPTQCGRSIKVGMNAMGMIRWEDRKTLLIWRGSHSNLWTPHCKMYQAARNHNMLGRCVTPDTREPVWNFSTWLQMPRGRLVMSTRFFPSLIDAKFVDSKVKPMSQDLEEFLREEGLFGERIEGEDLARYKYHIAIEGNCAADRVVWQPFLGSVLLIPDGPWVHVSPVKIMQPWVHYVPVMLFGCKR</sequence>
<gene>
    <name evidence="2" type="ORF">C1SCF055_LOCUS37482</name>
</gene>
<protein>
    <submittedName>
        <fullName evidence="4">KDEL motif-containing protein 1</fullName>
    </submittedName>
</protein>
<dbReference type="OrthoDB" id="541052at2759"/>
<evidence type="ECO:0000313" key="3">
    <source>
        <dbReference type="EMBL" id="CAL1165795.1"/>
    </source>
</evidence>
<keyword evidence="1" id="KW-0732">Signal</keyword>
<dbReference type="Proteomes" id="UP001152797">
    <property type="component" value="Unassembled WGS sequence"/>
</dbReference>
<organism evidence="2">
    <name type="scientific">Cladocopium goreaui</name>
    <dbReference type="NCBI Taxonomy" id="2562237"/>
    <lineage>
        <taxon>Eukaryota</taxon>
        <taxon>Sar</taxon>
        <taxon>Alveolata</taxon>
        <taxon>Dinophyceae</taxon>
        <taxon>Suessiales</taxon>
        <taxon>Symbiodiniaceae</taxon>
        <taxon>Cladocopium</taxon>
    </lineage>
</organism>
<feature type="chain" id="PRO_5043271587" evidence="1">
    <location>
        <begin position="19"/>
        <end position="505"/>
    </location>
</feature>
<dbReference type="EMBL" id="CAMXCT030005450">
    <property type="protein sequence ID" value="CAL4799732.1"/>
    <property type="molecule type" value="Genomic_DNA"/>
</dbReference>
<dbReference type="PANTHER" id="PTHR12203">
    <property type="entry name" value="KDEL LYS-ASP-GLU-LEU CONTAINING - RELATED"/>
    <property type="match status" value="1"/>
</dbReference>
<evidence type="ECO:0000256" key="1">
    <source>
        <dbReference type="SAM" id="SignalP"/>
    </source>
</evidence>